<dbReference type="Proteomes" id="UP000184501">
    <property type="component" value="Unassembled WGS sequence"/>
</dbReference>
<dbReference type="EMBL" id="FQVN01000004">
    <property type="protein sequence ID" value="SHF67180.1"/>
    <property type="molecule type" value="Genomic_DNA"/>
</dbReference>
<dbReference type="AlphaFoldDB" id="A0A1M5DJQ0"/>
<feature type="domain" description="N-acetyltransferase" evidence="1">
    <location>
        <begin position="10"/>
        <end position="178"/>
    </location>
</feature>
<protein>
    <submittedName>
        <fullName evidence="2">Protein N-acetyltransferase, RimJ/RimL family</fullName>
    </submittedName>
</protein>
<dbReference type="STRING" id="2017.SAMN05444320_104487"/>
<accession>A0A1M5DJQ0</accession>
<dbReference type="InterPro" id="IPR000182">
    <property type="entry name" value="GNAT_dom"/>
</dbReference>
<dbReference type="PROSITE" id="PS51186">
    <property type="entry name" value="GNAT"/>
    <property type="match status" value="1"/>
</dbReference>
<proteinExistence type="predicted"/>
<keyword evidence="3" id="KW-1185">Reference proteome</keyword>
<dbReference type="PANTHER" id="PTHR43792">
    <property type="entry name" value="GNAT FAMILY, PUTATIVE (AFU_ORTHOLOGUE AFUA_3G00765)-RELATED-RELATED"/>
    <property type="match status" value="1"/>
</dbReference>
<name>A0A1M5DJQ0_STRHI</name>
<evidence type="ECO:0000313" key="2">
    <source>
        <dbReference type="EMBL" id="SHF67180.1"/>
    </source>
</evidence>
<dbReference type="Gene3D" id="3.40.630.30">
    <property type="match status" value="1"/>
</dbReference>
<dbReference type="GO" id="GO:0016747">
    <property type="term" value="F:acyltransferase activity, transferring groups other than amino-acyl groups"/>
    <property type="evidence" value="ECO:0007669"/>
    <property type="project" value="InterPro"/>
</dbReference>
<dbReference type="Pfam" id="PF13302">
    <property type="entry name" value="Acetyltransf_3"/>
    <property type="match status" value="1"/>
</dbReference>
<sequence length="185" mass="21023">MLVVLETERLVLRRFTESDVDNLVDLDSDPEVMRFLTGEPTPRAEIEDEVLPAILRDYRRGPAGRWAAHHRHGGEFLGWLALRPAEDGGVEEVELGYRLKASVWGRGYATEGSRALVRMAFAELGVRRVWAQTMAVNLASRRVMEKAGLRHVRTFHPHFDDPLPGTEHGEVEYELLRADWAAQAR</sequence>
<reference evidence="2 3" key="1">
    <citation type="submission" date="2016-11" db="EMBL/GenBank/DDBJ databases">
        <authorList>
            <person name="Jaros S."/>
            <person name="Januszkiewicz K."/>
            <person name="Wedrychowicz H."/>
        </authorList>
    </citation>
    <scope>NUCLEOTIDE SEQUENCE [LARGE SCALE GENOMIC DNA]</scope>
    <source>
        <strain evidence="2 3">DSM 44523</strain>
    </source>
</reference>
<dbReference type="InterPro" id="IPR016181">
    <property type="entry name" value="Acyl_CoA_acyltransferase"/>
</dbReference>
<dbReference type="InterPro" id="IPR051531">
    <property type="entry name" value="N-acetyltransferase"/>
</dbReference>
<dbReference type="RefSeq" id="WP_073483553.1">
    <property type="nucleotide sequence ID" value="NZ_FQVN01000004.1"/>
</dbReference>
<dbReference type="PANTHER" id="PTHR43792:SF1">
    <property type="entry name" value="N-ACETYLTRANSFERASE DOMAIN-CONTAINING PROTEIN"/>
    <property type="match status" value="1"/>
</dbReference>
<organism evidence="2 3">
    <name type="scientific">Streptoalloteichus hindustanus</name>
    <dbReference type="NCBI Taxonomy" id="2017"/>
    <lineage>
        <taxon>Bacteria</taxon>
        <taxon>Bacillati</taxon>
        <taxon>Actinomycetota</taxon>
        <taxon>Actinomycetes</taxon>
        <taxon>Pseudonocardiales</taxon>
        <taxon>Pseudonocardiaceae</taxon>
        <taxon>Streptoalloteichus</taxon>
    </lineage>
</organism>
<evidence type="ECO:0000313" key="3">
    <source>
        <dbReference type="Proteomes" id="UP000184501"/>
    </source>
</evidence>
<gene>
    <name evidence="2" type="ORF">SAMN05444320_104487</name>
</gene>
<dbReference type="OrthoDB" id="3533156at2"/>
<dbReference type="SUPFAM" id="SSF55729">
    <property type="entry name" value="Acyl-CoA N-acyltransferases (Nat)"/>
    <property type="match status" value="1"/>
</dbReference>
<evidence type="ECO:0000259" key="1">
    <source>
        <dbReference type="PROSITE" id="PS51186"/>
    </source>
</evidence>
<keyword evidence="2" id="KW-0808">Transferase</keyword>